<feature type="region of interest" description="Disordered" evidence="1">
    <location>
        <begin position="1"/>
        <end position="33"/>
    </location>
</feature>
<keyword evidence="3" id="KW-1185">Reference proteome</keyword>
<dbReference type="EMBL" id="AJIL01008433">
    <property type="protein sequence ID" value="KNE86716.1"/>
    <property type="molecule type" value="Genomic_DNA"/>
</dbReference>
<dbReference type="AlphaFoldDB" id="A0A0L0UI76"/>
<organism evidence="2 3">
    <name type="scientific">Puccinia striiformis f. sp. tritici PST-78</name>
    <dbReference type="NCBI Taxonomy" id="1165861"/>
    <lineage>
        <taxon>Eukaryota</taxon>
        <taxon>Fungi</taxon>
        <taxon>Dikarya</taxon>
        <taxon>Basidiomycota</taxon>
        <taxon>Pucciniomycotina</taxon>
        <taxon>Pucciniomycetes</taxon>
        <taxon>Pucciniales</taxon>
        <taxon>Pucciniaceae</taxon>
        <taxon>Puccinia</taxon>
    </lineage>
</organism>
<sequence>MFDQTSEHAKEKEHASNNNNVNPKKQTNAPKPPPIYVQKVEVISKLHQALNTLKCKYELKILRENEVKIQAGDS</sequence>
<feature type="compositionally biased region" description="Basic and acidic residues" evidence="1">
    <location>
        <begin position="1"/>
        <end position="15"/>
    </location>
</feature>
<evidence type="ECO:0000313" key="2">
    <source>
        <dbReference type="EMBL" id="KNE86716.1"/>
    </source>
</evidence>
<protein>
    <submittedName>
        <fullName evidence="2">Uncharacterized protein</fullName>
    </submittedName>
</protein>
<accession>A0A0L0UI76</accession>
<comment type="caution">
    <text evidence="2">The sequence shown here is derived from an EMBL/GenBank/DDBJ whole genome shotgun (WGS) entry which is preliminary data.</text>
</comment>
<dbReference type="Proteomes" id="UP000054564">
    <property type="component" value="Unassembled WGS sequence"/>
</dbReference>
<proteinExistence type="predicted"/>
<reference evidence="3" key="1">
    <citation type="submission" date="2014-03" db="EMBL/GenBank/DDBJ databases">
        <title>The Genome Sequence of Puccinia striiformis f. sp. tritici PST-78.</title>
        <authorList>
            <consortium name="The Broad Institute Genome Sequencing Platform"/>
            <person name="Cuomo C."/>
            <person name="Hulbert S."/>
            <person name="Chen X."/>
            <person name="Walker B."/>
            <person name="Young S.K."/>
            <person name="Zeng Q."/>
            <person name="Gargeya S."/>
            <person name="Fitzgerald M."/>
            <person name="Haas B."/>
            <person name="Abouelleil A."/>
            <person name="Alvarado L."/>
            <person name="Arachchi H.M."/>
            <person name="Berlin A.M."/>
            <person name="Chapman S.B."/>
            <person name="Goldberg J."/>
            <person name="Griggs A."/>
            <person name="Gujja S."/>
            <person name="Hansen M."/>
            <person name="Howarth C."/>
            <person name="Imamovic A."/>
            <person name="Larimer J."/>
            <person name="McCowan C."/>
            <person name="Montmayeur A."/>
            <person name="Murphy C."/>
            <person name="Neiman D."/>
            <person name="Pearson M."/>
            <person name="Priest M."/>
            <person name="Roberts A."/>
            <person name="Saif S."/>
            <person name="Shea T."/>
            <person name="Sisk P."/>
            <person name="Sykes S."/>
            <person name="Wortman J."/>
            <person name="Nusbaum C."/>
            <person name="Birren B."/>
        </authorList>
    </citation>
    <scope>NUCLEOTIDE SEQUENCE [LARGE SCALE GENOMIC DNA]</scope>
    <source>
        <strain evidence="3">race PST-78</strain>
    </source>
</reference>
<gene>
    <name evidence="2" type="ORF">PSTG_19920</name>
</gene>
<evidence type="ECO:0000313" key="3">
    <source>
        <dbReference type="Proteomes" id="UP000054564"/>
    </source>
</evidence>
<name>A0A0L0UI76_9BASI</name>
<evidence type="ECO:0000256" key="1">
    <source>
        <dbReference type="SAM" id="MobiDB-lite"/>
    </source>
</evidence>
<feature type="non-terminal residue" evidence="2">
    <location>
        <position position="74"/>
    </location>
</feature>